<dbReference type="Proteomes" id="UP001161017">
    <property type="component" value="Unassembled WGS sequence"/>
</dbReference>
<gene>
    <name evidence="3" type="ORF">OHK93_001264</name>
</gene>
<dbReference type="GO" id="GO:0004519">
    <property type="term" value="F:endonuclease activity"/>
    <property type="evidence" value="ECO:0007669"/>
    <property type="project" value="InterPro"/>
</dbReference>
<sequence>MRGPTDNDWHNLTQPMATGSDKNLSSSASEDTPEGQEPRKKRHCSSTAPDTGRPGAAAYKPLMPIYDVKTSRKEMLQQRGLDWLTLEAKEKFDQKYETLLSRWGVKVGHQGTCILCPEEWRLTDPLELQERLQSKNLPSPGDPRAWHSYSDHATSLPRALAWFSQWPRTGIQLDNFIGCGPFKPMDASHLCHHEHCIVHLVYEPSPINHSRNACKERARFLRAESRDVPEHCDQHDPPCLMQHASLTSTEAYYIQFAVLRQARELDPLPRTPRPRRYSFPTFESALPSSFSAITVESNMLLKVPKEKACPARPVFICHFCPQAKSRHSVYAFWSHIIHKHDNVAGGEKVQAIRQSAFQWRQYWDEHSKGGKKDNRTMEKLLQIEREGNNFSWGHVQGWDLSRGPK</sequence>
<dbReference type="AlphaFoldDB" id="A0AA43TXI7"/>
<dbReference type="InterPro" id="IPR044930">
    <property type="entry name" value="Homing_endonuclease_His-Me"/>
</dbReference>
<evidence type="ECO:0000313" key="3">
    <source>
        <dbReference type="EMBL" id="MDI1490065.1"/>
    </source>
</evidence>
<name>A0AA43TXI7_9LECA</name>
<dbReference type="Gene3D" id="3.90.75.10">
    <property type="entry name" value="Homing Intron 3 (I-ppo) Encoded Endonuclease, Chain A"/>
    <property type="match status" value="1"/>
</dbReference>
<dbReference type="SUPFAM" id="SSF54060">
    <property type="entry name" value="His-Me finger endonucleases"/>
    <property type="match status" value="1"/>
</dbReference>
<feature type="region of interest" description="Disordered" evidence="1">
    <location>
        <begin position="1"/>
        <end position="58"/>
    </location>
</feature>
<dbReference type="Pfam" id="PF05551">
    <property type="entry name" value="zf-His_Me_endon"/>
    <property type="match status" value="1"/>
</dbReference>
<proteinExistence type="predicted"/>
<comment type="caution">
    <text evidence="3">The sequence shown here is derived from an EMBL/GenBank/DDBJ whole genome shotgun (WGS) entry which is preliminary data.</text>
</comment>
<dbReference type="InterPro" id="IPR044925">
    <property type="entry name" value="His-Me_finger_sf"/>
</dbReference>
<feature type="compositionally biased region" description="Polar residues" evidence="1">
    <location>
        <begin position="10"/>
        <end position="30"/>
    </location>
</feature>
<feature type="domain" description="Zinc-binding loop region of homing endonuclease" evidence="2">
    <location>
        <begin position="185"/>
        <end position="247"/>
    </location>
</feature>
<keyword evidence="4" id="KW-1185">Reference proteome</keyword>
<dbReference type="EMBL" id="JAPUFD010000011">
    <property type="protein sequence ID" value="MDI1490065.1"/>
    <property type="molecule type" value="Genomic_DNA"/>
</dbReference>
<reference evidence="3" key="1">
    <citation type="journal article" date="2023" name="Genome Biol. Evol.">
        <title>First Whole Genome Sequence and Flow Cytometry Genome Size Data for the Lichen-Forming Fungus Ramalina farinacea (Ascomycota).</title>
        <authorList>
            <person name="Llewellyn T."/>
            <person name="Mian S."/>
            <person name="Hill R."/>
            <person name="Leitch I.J."/>
            <person name="Gaya E."/>
        </authorList>
    </citation>
    <scope>NUCLEOTIDE SEQUENCE</scope>
    <source>
        <strain evidence="3">LIQ254RAFAR</strain>
    </source>
</reference>
<dbReference type="InterPro" id="IPR008704">
    <property type="entry name" value="Endonuclease_Zinc-binding_loop"/>
</dbReference>
<protein>
    <recommendedName>
        <fullName evidence="2">Zinc-binding loop region of homing endonuclease domain-containing protein</fullName>
    </recommendedName>
</protein>
<accession>A0AA43TXI7</accession>
<evidence type="ECO:0000313" key="4">
    <source>
        <dbReference type="Proteomes" id="UP001161017"/>
    </source>
</evidence>
<organism evidence="3 4">
    <name type="scientific">Ramalina farinacea</name>
    <dbReference type="NCBI Taxonomy" id="258253"/>
    <lineage>
        <taxon>Eukaryota</taxon>
        <taxon>Fungi</taxon>
        <taxon>Dikarya</taxon>
        <taxon>Ascomycota</taxon>
        <taxon>Pezizomycotina</taxon>
        <taxon>Lecanoromycetes</taxon>
        <taxon>OSLEUM clade</taxon>
        <taxon>Lecanoromycetidae</taxon>
        <taxon>Lecanorales</taxon>
        <taxon>Lecanorineae</taxon>
        <taxon>Ramalinaceae</taxon>
        <taxon>Ramalina</taxon>
    </lineage>
</organism>
<evidence type="ECO:0000256" key="1">
    <source>
        <dbReference type="SAM" id="MobiDB-lite"/>
    </source>
</evidence>
<evidence type="ECO:0000259" key="2">
    <source>
        <dbReference type="Pfam" id="PF05551"/>
    </source>
</evidence>